<evidence type="ECO:0000259" key="6">
    <source>
        <dbReference type="PROSITE" id="PS51898"/>
    </source>
</evidence>
<dbReference type="PROSITE" id="PS51900">
    <property type="entry name" value="CB"/>
    <property type="match status" value="1"/>
</dbReference>
<evidence type="ECO:0000256" key="2">
    <source>
        <dbReference type="ARBA" id="ARBA00022908"/>
    </source>
</evidence>
<evidence type="ECO:0000256" key="1">
    <source>
        <dbReference type="ARBA" id="ARBA00008857"/>
    </source>
</evidence>
<reference evidence="8 9" key="1">
    <citation type="submission" date="2019-03" db="EMBL/GenBank/DDBJ databases">
        <title>Genomic Encyclopedia of Type Strains, Phase IV (KMG-IV): sequencing the most valuable type-strain genomes for metagenomic binning, comparative biology and taxonomic classification.</title>
        <authorList>
            <person name="Goeker M."/>
        </authorList>
    </citation>
    <scope>NUCLEOTIDE SEQUENCE [LARGE SCALE GENOMIC DNA]</scope>
    <source>
        <strain evidence="8 9">DSM 16730</strain>
    </source>
</reference>
<evidence type="ECO:0000256" key="5">
    <source>
        <dbReference type="PROSITE-ProRule" id="PRU01248"/>
    </source>
</evidence>
<dbReference type="CDD" id="cd00801">
    <property type="entry name" value="INT_P4_C"/>
    <property type="match status" value="1"/>
</dbReference>
<feature type="domain" description="Core-binding (CB)" evidence="7">
    <location>
        <begin position="97"/>
        <end position="176"/>
    </location>
</feature>
<dbReference type="InterPro" id="IPR038488">
    <property type="entry name" value="Integrase_DNA-bd_sf"/>
</dbReference>
<evidence type="ECO:0000259" key="7">
    <source>
        <dbReference type="PROSITE" id="PS51900"/>
    </source>
</evidence>
<keyword evidence="4" id="KW-0233">DNA recombination</keyword>
<dbReference type="RefSeq" id="WP_132458081.1">
    <property type="nucleotide sequence ID" value="NZ_JAWIZJ010000011.1"/>
</dbReference>
<dbReference type="GO" id="GO:0003677">
    <property type="term" value="F:DNA binding"/>
    <property type="evidence" value="ECO:0007669"/>
    <property type="project" value="UniProtKB-UniRule"/>
</dbReference>
<dbReference type="Gene3D" id="3.30.160.390">
    <property type="entry name" value="Integrase, DNA-binding domain"/>
    <property type="match status" value="1"/>
</dbReference>
<dbReference type="InterPro" id="IPR011010">
    <property type="entry name" value="DNA_brk_join_enz"/>
</dbReference>
<evidence type="ECO:0000256" key="3">
    <source>
        <dbReference type="ARBA" id="ARBA00023125"/>
    </source>
</evidence>
<dbReference type="GO" id="GO:0015074">
    <property type="term" value="P:DNA integration"/>
    <property type="evidence" value="ECO:0007669"/>
    <property type="project" value="UniProtKB-KW"/>
</dbReference>
<gene>
    <name evidence="8" type="ORF">EDC54_11159</name>
</gene>
<sequence length="397" mass="44486">MLTDTKIKSLKPKDKLYKVTDRDGLYVAVSPAGAVSFRYDYRINGRRETVTLGRYGGDGITLAEARDALITVKRQVNAGISPAATKRDGKKSISGAPKFSDYTVAYMKHVRLADSTRAMKQSVIDRDLIPTLGNRLMHEITPAALRALCEKILDRGARATALQVREIVGSVFTYAIDRGLNLTNPADNIKASSIATFEPRERSLSPYEIGIFFRTLNTMTSQGSLRMAVKLILLTMSRKTELAKAEWQEVDFANATWTVPAERMKARRQHVVYLSQQAMDIITGLKMCAGGSPYLLPGRYDLQKHISTSALNKVVTETVQKAQQNGEKIEHFTVHDLRRTASTILHEAGYNSDWIEKCLAHEQRGVRAVYNKAEYAQQRREMLQDWANMIDGWIKAG</sequence>
<dbReference type="InterPro" id="IPR025166">
    <property type="entry name" value="Integrase_DNA_bind_dom"/>
</dbReference>
<dbReference type="EMBL" id="SMBY01000011">
    <property type="protein sequence ID" value="TCV04189.1"/>
    <property type="molecule type" value="Genomic_DNA"/>
</dbReference>
<proteinExistence type="inferred from homology"/>
<evidence type="ECO:0000313" key="9">
    <source>
        <dbReference type="Proteomes" id="UP000295433"/>
    </source>
</evidence>
<dbReference type="InterPro" id="IPR053876">
    <property type="entry name" value="Phage_int_M"/>
</dbReference>
<keyword evidence="2" id="KW-0229">DNA integration</keyword>
<name>A0A4R3VK57_9GAMM</name>
<dbReference type="GO" id="GO:0006310">
    <property type="term" value="P:DNA recombination"/>
    <property type="evidence" value="ECO:0007669"/>
    <property type="project" value="UniProtKB-KW"/>
</dbReference>
<protein>
    <submittedName>
        <fullName evidence="8">Uncharacterized protein DUF4102</fullName>
    </submittedName>
</protein>
<dbReference type="PANTHER" id="PTHR30629:SF2">
    <property type="entry name" value="PROPHAGE INTEGRASE INTS-RELATED"/>
    <property type="match status" value="1"/>
</dbReference>
<comment type="caution">
    <text evidence="8">The sequence shown here is derived from an EMBL/GenBank/DDBJ whole genome shotgun (WGS) entry which is preliminary data.</text>
</comment>
<comment type="similarity">
    <text evidence="1">Belongs to the 'phage' integrase family.</text>
</comment>
<dbReference type="PANTHER" id="PTHR30629">
    <property type="entry name" value="PROPHAGE INTEGRASE"/>
    <property type="match status" value="1"/>
</dbReference>
<dbReference type="Pfam" id="PF13356">
    <property type="entry name" value="Arm-DNA-bind_3"/>
    <property type="match status" value="1"/>
</dbReference>
<dbReference type="InterPro" id="IPR050808">
    <property type="entry name" value="Phage_Integrase"/>
</dbReference>
<accession>A0A4R3VK57</accession>
<dbReference type="Proteomes" id="UP000295433">
    <property type="component" value="Unassembled WGS sequence"/>
</dbReference>
<dbReference type="Gene3D" id="1.10.443.10">
    <property type="entry name" value="Intergrase catalytic core"/>
    <property type="match status" value="1"/>
</dbReference>
<keyword evidence="3 5" id="KW-0238">DNA-binding</keyword>
<dbReference type="Pfam" id="PF00589">
    <property type="entry name" value="Phage_integrase"/>
    <property type="match status" value="1"/>
</dbReference>
<dbReference type="Gene3D" id="1.10.150.130">
    <property type="match status" value="1"/>
</dbReference>
<evidence type="ECO:0000256" key="4">
    <source>
        <dbReference type="ARBA" id="ARBA00023172"/>
    </source>
</evidence>
<keyword evidence="9" id="KW-1185">Reference proteome</keyword>
<dbReference type="OrthoDB" id="9795573at2"/>
<organism evidence="8 9">
    <name type="scientific">Samsonia erythrinae</name>
    <dbReference type="NCBI Taxonomy" id="160434"/>
    <lineage>
        <taxon>Bacteria</taxon>
        <taxon>Pseudomonadati</taxon>
        <taxon>Pseudomonadota</taxon>
        <taxon>Gammaproteobacteria</taxon>
        <taxon>Enterobacterales</taxon>
        <taxon>Pectobacteriaceae</taxon>
        <taxon>Samsonia</taxon>
    </lineage>
</organism>
<dbReference type="Pfam" id="PF22022">
    <property type="entry name" value="Phage_int_M"/>
    <property type="match status" value="1"/>
</dbReference>
<dbReference type="PROSITE" id="PS51898">
    <property type="entry name" value="TYR_RECOMBINASE"/>
    <property type="match status" value="1"/>
</dbReference>
<dbReference type="AlphaFoldDB" id="A0A4R3VK57"/>
<dbReference type="InterPro" id="IPR013762">
    <property type="entry name" value="Integrase-like_cat_sf"/>
</dbReference>
<dbReference type="InterPro" id="IPR010998">
    <property type="entry name" value="Integrase_recombinase_N"/>
</dbReference>
<dbReference type="InterPro" id="IPR002104">
    <property type="entry name" value="Integrase_catalytic"/>
</dbReference>
<dbReference type="SUPFAM" id="SSF56349">
    <property type="entry name" value="DNA breaking-rejoining enzymes"/>
    <property type="match status" value="1"/>
</dbReference>
<dbReference type="InterPro" id="IPR044068">
    <property type="entry name" value="CB"/>
</dbReference>
<evidence type="ECO:0000313" key="8">
    <source>
        <dbReference type="EMBL" id="TCV04189.1"/>
    </source>
</evidence>
<feature type="domain" description="Tyr recombinase" evidence="6">
    <location>
        <begin position="199"/>
        <end position="383"/>
    </location>
</feature>